<dbReference type="EMBL" id="CDPU01000007">
    <property type="protein sequence ID" value="CEO47257.1"/>
    <property type="molecule type" value="Genomic_DNA"/>
</dbReference>
<organism evidence="10">
    <name type="scientific">Bionectria ochroleuca</name>
    <name type="common">Gliocladium roseum</name>
    <dbReference type="NCBI Taxonomy" id="29856"/>
    <lineage>
        <taxon>Eukaryota</taxon>
        <taxon>Fungi</taxon>
        <taxon>Dikarya</taxon>
        <taxon>Ascomycota</taxon>
        <taxon>Pezizomycotina</taxon>
        <taxon>Sordariomycetes</taxon>
        <taxon>Hypocreomycetidae</taxon>
        <taxon>Hypocreales</taxon>
        <taxon>Bionectriaceae</taxon>
        <taxon>Clonostachys</taxon>
    </lineage>
</organism>
<evidence type="ECO:0000256" key="5">
    <source>
        <dbReference type="ARBA" id="ARBA00022824"/>
    </source>
</evidence>
<evidence type="ECO:0000256" key="7">
    <source>
        <dbReference type="ARBA" id="ARBA00023136"/>
    </source>
</evidence>
<evidence type="ECO:0000256" key="2">
    <source>
        <dbReference type="ARBA" id="ARBA00005245"/>
    </source>
</evidence>
<reference evidence="10" key="1">
    <citation type="submission" date="2015-01" db="EMBL/GenBank/DDBJ databases">
        <authorList>
            <person name="Durling Mikael"/>
        </authorList>
    </citation>
    <scope>NUCLEOTIDE SEQUENCE</scope>
</reference>
<proteinExistence type="inferred from homology"/>
<evidence type="ECO:0000256" key="3">
    <source>
        <dbReference type="ARBA" id="ARBA00017059"/>
    </source>
</evidence>
<dbReference type="EMBL" id="JADCTT010000008">
    <property type="protein sequence ID" value="KAF9749407.1"/>
    <property type="molecule type" value="Genomic_DNA"/>
</dbReference>
<comment type="similarity">
    <text evidence="2">Belongs to the SPCS1 family.</text>
</comment>
<accession>A0A0B7JVE5</accession>
<dbReference type="GO" id="GO:0045047">
    <property type="term" value="P:protein targeting to ER"/>
    <property type="evidence" value="ECO:0007669"/>
    <property type="project" value="TreeGrafter"/>
</dbReference>
<evidence type="ECO:0000313" key="10">
    <source>
        <dbReference type="EMBL" id="CEO47257.1"/>
    </source>
</evidence>
<dbReference type="Proteomes" id="UP000616885">
    <property type="component" value="Unassembled WGS sequence"/>
</dbReference>
<dbReference type="InterPro" id="IPR009542">
    <property type="entry name" value="Spc1/SPCS1"/>
</dbReference>
<dbReference type="PANTHER" id="PTHR13202">
    <property type="entry name" value="MICROSOMAL SIGNAL PEPTIDASE 12 KDA SUBUNIT"/>
    <property type="match status" value="1"/>
</dbReference>
<feature type="transmembrane region" description="Helical" evidence="9">
    <location>
        <begin position="52"/>
        <end position="74"/>
    </location>
</feature>
<dbReference type="AlphaFoldDB" id="A0A0B7JVE5"/>
<dbReference type="Pfam" id="PF06645">
    <property type="entry name" value="SPC12"/>
    <property type="match status" value="1"/>
</dbReference>
<keyword evidence="7 9" id="KW-0472">Membrane</keyword>
<gene>
    <name evidence="10" type="ORF">BN869_000003312_1</name>
    <name evidence="11" type="ORF">IM811_017202</name>
</gene>
<evidence type="ECO:0000256" key="6">
    <source>
        <dbReference type="ARBA" id="ARBA00022989"/>
    </source>
</evidence>
<keyword evidence="5" id="KW-0256">Endoplasmic reticulum</keyword>
<protein>
    <recommendedName>
        <fullName evidence="3">Signal peptidase complex subunit 1</fullName>
    </recommendedName>
</protein>
<evidence type="ECO:0000256" key="8">
    <source>
        <dbReference type="ARBA" id="ARBA00045204"/>
    </source>
</evidence>
<keyword evidence="6 9" id="KW-1133">Transmembrane helix</keyword>
<evidence type="ECO:0000256" key="1">
    <source>
        <dbReference type="ARBA" id="ARBA00004477"/>
    </source>
</evidence>
<dbReference type="GO" id="GO:0005787">
    <property type="term" value="C:signal peptidase complex"/>
    <property type="evidence" value="ECO:0007669"/>
    <property type="project" value="InterPro"/>
</dbReference>
<comment type="function">
    <text evidence="8">Component of the signal peptidase complex (SPC) which catalyzes the cleavage of N-terminal signal sequences from nascent proteins as they are translocated into the lumen of the endoplasmic reticulum. Dispensable for SPC enzymatic activity.</text>
</comment>
<keyword evidence="4 9" id="KW-0812">Transmembrane</keyword>
<comment type="subcellular location">
    <subcellularLocation>
        <location evidence="1">Endoplasmic reticulum membrane</location>
        <topology evidence="1">Multi-pass membrane protein</topology>
    </subcellularLocation>
</comment>
<evidence type="ECO:0000256" key="4">
    <source>
        <dbReference type="ARBA" id="ARBA00022692"/>
    </source>
</evidence>
<feature type="transmembrane region" description="Helical" evidence="9">
    <location>
        <begin position="27"/>
        <end position="45"/>
    </location>
</feature>
<evidence type="ECO:0000256" key="9">
    <source>
        <dbReference type="SAM" id="Phobius"/>
    </source>
</evidence>
<dbReference type="GO" id="GO:0006465">
    <property type="term" value="P:signal peptide processing"/>
    <property type="evidence" value="ECO:0007669"/>
    <property type="project" value="InterPro"/>
</dbReference>
<sequence length="93" mass="10074">MAEELLDQVRDLVDGVIDFEGQRRAEVIATLLLAVSGLLAFNVGYTKQDILLALYIGGAGTLLTFLVVVPPWPFYNRNPVKWLPAGSRAASTG</sequence>
<dbReference type="PANTHER" id="PTHR13202:SF0">
    <property type="entry name" value="SIGNAL PEPTIDASE COMPLEX SUBUNIT 1"/>
    <property type="match status" value="1"/>
</dbReference>
<reference evidence="11" key="2">
    <citation type="submission" date="2020-10" db="EMBL/GenBank/DDBJ databases">
        <title>High-Quality Genome Resource of Clonostachys rosea strain S41 by Oxford Nanopore Long-Read Sequencing.</title>
        <authorList>
            <person name="Wang H."/>
        </authorList>
    </citation>
    <scope>NUCLEOTIDE SEQUENCE</scope>
    <source>
        <strain evidence="11">S41</strain>
    </source>
</reference>
<evidence type="ECO:0000313" key="11">
    <source>
        <dbReference type="EMBL" id="KAF9749407.1"/>
    </source>
</evidence>
<name>A0A0B7JVE5_BIOOC</name>